<protein>
    <recommendedName>
        <fullName evidence="3">Serine aminopeptidase S33 domain-containing protein</fullName>
    </recommendedName>
</protein>
<sequence length="74" mass="8172">MSSLHALFNVMFVPVKGSHKRGNPVSRDPAALVAKYSDPLVLHGTADRVTDPLASQDLYNDAQEVRCWQSCKCE</sequence>
<evidence type="ECO:0000313" key="2">
    <source>
        <dbReference type="Proteomes" id="UP000187609"/>
    </source>
</evidence>
<reference evidence="1" key="1">
    <citation type="submission" date="2016-11" db="EMBL/GenBank/DDBJ databases">
        <title>The genome of Nicotiana attenuata.</title>
        <authorList>
            <person name="Xu S."/>
            <person name="Brockmoeller T."/>
            <person name="Gaquerel E."/>
            <person name="Navarro A."/>
            <person name="Kuhl H."/>
            <person name="Gase K."/>
            <person name="Ling Z."/>
            <person name="Zhou W."/>
            <person name="Kreitzer C."/>
            <person name="Stanke M."/>
            <person name="Tang H."/>
            <person name="Lyons E."/>
            <person name="Pandey P."/>
            <person name="Pandey S.P."/>
            <person name="Timmermann B."/>
            <person name="Baldwin I.T."/>
        </authorList>
    </citation>
    <scope>NUCLEOTIDE SEQUENCE [LARGE SCALE GENOMIC DNA]</scope>
    <source>
        <strain evidence="1">UT</strain>
    </source>
</reference>
<evidence type="ECO:0000313" key="1">
    <source>
        <dbReference type="EMBL" id="OIT38386.1"/>
    </source>
</evidence>
<name>A0A314L9T3_NICAT</name>
<gene>
    <name evidence="1" type="ORF">A4A49_66070</name>
</gene>
<dbReference type="STRING" id="49451.A0A314L9T3"/>
<keyword evidence="2" id="KW-1185">Reference proteome</keyword>
<evidence type="ECO:0008006" key="3">
    <source>
        <dbReference type="Google" id="ProtNLM"/>
    </source>
</evidence>
<dbReference type="Gramene" id="OIT38386">
    <property type="protein sequence ID" value="OIT38386"/>
    <property type="gene ID" value="A4A49_66070"/>
</dbReference>
<organism evidence="1 2">
    <name type="scientific">Nicotiana attenuata</name>
    <name type="common">Coyote tobacco</name>
    <dbReference type="NCBI Taxonomy" id="49451"/>
    <lineage>
        <taxon>Eukaryota</taxon>
        <taxon>Viridiplantae</taxon>
        <taxon>Streptophyta</taxon>
        <taxon>Embryophyta</taxon>
        <taxon>Tracheophyta</taxon>
        <taxon>Spermatophyta</taxon>
        <taxon>Magnoliopsida</taxon>
        <taxon>eudicotyledons</taxon>
        <taxon>Gunneridae</taxon>
        <taxon>Pentapetalae</taxon>
        <taxon>asterids</taxon>
        <taxon>lamiids</taxon>
        <taxon>Solanales</taxon>
        <taxon>Solanaceae</taxon>
        <taxon>Nicotianoideae</taxon>
        <taxon>Nicotianeae</taxon>
        <taxon>Nicotiana</taxon>
    </lineage>
</organism>
<dbReference type="EMBL" id="MJEQ01000210">
    <property type="protein sequence ID" value="OIT38386.1"/>
    <property type="molecule type" value="Genomic_DNA"/>
</dbReference>
<accession>A0A314L9T3</accession>
<proteinExistence type="predicted"/>
<comment type="caution">
    <text evidence="1">The sequence shown here is derived from an EMBL/GenBank/DDBJ whole genome shotgun (WGS) entry which is preliminary data.</text>
</comment>
<dbReference type="SMR" id="A0A314L9T3"/>
<dbReference type="Proteomes" id="UP000187609">
    <property type="component" value="Unassembled WGS sequence"/>
</dbReference>
<dbReference type="AlphaFoldDB" id="A0A314L9T3"/>